<dbReference type="SUPFAM" id="SSF56784">
    <property type="entry name" value="HAD-like"/>
    <property type="match status" value="1"/>
</dbReference>
<keyword evidence="2" id="KW-1185">Reference proteome</keyword>
<dbReference type="PANTHER" id="PTHR10000:SF8">
    <property type="entry name" value="HAD SUPERFAMILY HYDROLASE-LIKE, TYPE 3"/>
    <property type="match status" value="1"/>
</dbReference>
<dbReference type="Pfam" id="PF08282">
    <property type="entry name" value="Hydrolase_3"/>
    <property type="match status" value="2"/>
</dbReference>
<organism evidence="1 2">
    <name type="scientific">Georgenia thermotolerans</name>
    <dbReference type="NCBI Taxonomy" id="527326"/>
    <lineage>
        <taxon>Bacteria</taxon>
        <taxon>Bacillati</taxon>
        <taxon>Actinomycetota</taxon>
        <taxon>Actinomycetes</taxon>
        <taxon>Micrococcales</taxon>
        <taxon>Bogoriellaceae</taxon>
        <taxon>Georgenia</taxon>
    </lineage>
</organism>
<evidence type="ECO:0000313" key="2">
    <source>
        <dbReference type="Proteomes" id="UP000451860"/>
    </source>
</evidence>
<dbReference type="InterPro" id="IPR023214">
    <property type="entry name" value="HAD_sf"/>
</dbReference>
<protein>
    <submittedName>
        <fullName evidence="1">HAD hydrolase family protein</fullName>
    </submittedName>
</protein>
<dbReference type="GO" id="GO:0000287">
    <property type="term" value="F:magnesium ion binding"/>
    <property type="evidence" value="ECO:0007669"/>
    <property type="project" value="TreeGrafter"/>
</dbReference>
<sequence>MPPAGEELLVALDIDGTLLTHDGGLSPAVREAVAGLRDVGARVVLSTGRSVQGVLPVAAELGLERGWAVCSNGAVCIRLDPELDEGHEISDVVTFDPAPTLRLLREELPDGLFAVEDLGRGFKVTAPFPMGELTGQVEVVDFEELVAAPATRVTLRAPELSSQDFHDLVQRVGLHGVSYAVGWTAWLDISPDGVTKASALEMLRGRMDIDPGATVAMGDGSNDLEMLEWAAHGVAMGGSSDPVQAAADAVTDDVFHDGAAVVLQALLTR</sequence>
<dbReference type="PANTHER" id="PTHR10000">
    <property type="entry name" value="PHOSPHOSERINE PHOSPHATASE"/>
    <property type="match status" value="1"/>
</dbReference>
<name>A0A7J5ULJ0_9MICO</name>
<dbReference type="OrthoDB" id="3180855at2"/>
<dbReference type="GO" id="GO:0005829">
    <property type="term" value="C:cytosol"/>
    <property type="evidence" value="ECO:0007669"/>
    <property type="project" value="TreeGrafter"/>
</dbReference>
<keyword evidence="1" id="KW-0378">Hydrolase</keyword>
<gene>
    <name evidence="1" type="ORF">GB883_15315</name>
</gene>
<dbReference type="PROSITE" id="PS01229">
    <property type="entry name" value="COF_2"/>
    <property type="match status" value="1"/>
</dbReference>
<dbReference type="InterPro" id="IPR036412">
    <property type="entry name" value="HAD-like_sf"/>
</dbReference>
<dbReference type="GO" id="GO:0016791">
    <property type="term" value="F:phosphatase activity"/>
    <property type="evidence" value="ECO:0007669"/>
    <property type="project" value="TreeGrafter"/>
</dbReference>
<proteinExistence type="predicted"/>
<dbReference type="AlphaFoldDB" id="A0A7J5ULJ0"/>
<evidence type="ECO:0000313" key="1">
    <source>
        <dbReference type="EMBL" id="KAE8763226.1"/>
    </source>
</evidence>
<dbReference type="Gene3D" id="3.40.50.1000">
    <property type="entry name" value="HAD superfamily/HAD-like"/>
    <property type="match status" value="1"/>
</dbReference>
<dbReference type="EMBL" id="WHJE01000087">
    <property type="protein sequence ID" value="KAE8763226.1"/>
    <property type="molecule type" value="Genomic_DNA"/>
</dbReference>
<dbReference type="Proteomes" id="UP000451860">
    <property type="component" value="Unassembled WGS sequence"/>
</dbReference>
<dbReference type="PROSITE" id="PS01228">
    <property type="entry name" value="COF_1"/>
    <property type="match status" value="1"/>
</dbReference>
<dbReference type="Gene3D" id="3.30.1240.10">
    <property type="match status" value="1"/>
</dbReference>
<reference evidence="1 2" key="1">
    <citation type="submission" date="2019-10" db="EMBL/GenBank/DDBJ databases">
        <title>Georgenia wutianyii sp. nov. and Georgenia yuyongxinii sp. nov. isolated from plateau pika (Ochotona curzoniae) in the Qinghai-Tibet plateau of China.</title>
        <authorList>
            <person name="Tian Z."/>
        </authorList>
    </citation>
    <scope>NUCLEOTIDE SEQUENCE [LARGE SCALE GENOMIC DNA]</scope>
    <source>
        <strain evidence="1 2">DSM 21501</strain>
    </source>
</reference>
<comment type="caution">
    <text evidence="1">The sequence shown here is derived from an EMBL/GenBank/DDBJ whole genome shotgun (WGS) entry which is preliminary data.</text>
</comment>
<accession>A0A7J5ULJ0</accession>